<dbReference type="GO" id="GO:0034087">
    <property type="term" value="P:establishment of mitotic sister chromatid cohesion"/>
    <property type="evidence" value="ECO:0007669"/>
    <property type="project" value="TreeGrafter"/>
</dbReference>
<dbReference type="InterPro" id="IPR011989">
    <property type="entry name" value="ARM-like"/>
</dbReference>
<keyword evidence="1" id="KW-0677">Repeat</keyword>
<evidence type="ECO:0000313" key="5">
    <source>
        <dbReference type="Proteomes" id="UP001174694"/>
    </source>
</evidence>
<dbReference type="GO" id="GO:0010468">
    <property type="term" value="P:regulation of gene expression"/>
    <property type="evidence" value="ECO:0007669"/>
    <property type="project" value="InterPro"/>
</dbReference>
<dbReference type="Proteomes" id="UP001174694">
    <property type="component" value="Unassembled WGS sequence"/>
</dbReference>
<dbReference type="InterPro" id="IPR016024">
    <property type="entry name" value="ARM-type_fold"/>
</dbReference>
<feature type="compositionally biased region" description="Polar residues" evidence="2">
    <location>
        <begin position="165"/>
        <end position="183"/>
    </location>
</feature>
<dbReference type="Gene3D" id="1.25.10.10">
    <property type="entry name" value="Leucine-rich Repeat Variant"/>
    <property type="match status" value="1"/>
</dbReference>
<sequence length="1837" mass="203418">MANRRPSNQNGVPNGANPGPQHSAAQDSSFSRPFTLYEALPYTPFTSASIVPLESDIIPTPTLGSGSLASSLAQVVPRQDYDTLSKEAANRSKSQQLEQALDQVQQYLNPSRITNFVFNTSPKVASTNGTSPSIAAGLPPFSKMVYDNTAISFRYPTPDTPATVLPNQPSVSSAQAKQATPRQHPQRTPDLKKPSPGTVNAQSHAHNSSRFEIILPHGTPVDASTAGSSAEPTPFPDSKPVARSVTSTPRKSFAIELPSKPSFNKEDYVVVTDVPDLPEEPANLSTRKRKRDEYADSQDAYNISLDQRQRTAAAFQELRRCCQELFEAEDELSAAGSGTHPLVTLSHDQKPTLTAAAHHKLQPLLQKSISLGCFADVPLDDLLRIQRLCEGAVRYLEDLDLRIDQSSGSSEVDQWLQQLHDVDCALRAARTSFWIMSGGREDKQLYSEDTSQNYAKLLRNVMDAIIEPITEMRSSKDHGEAETAFRLLAPHKKTIATVFTSYQRLLSVTASLVSTIELPEMVINMLESVASHLIFIENARMEKDSVMGIPKFDGIRLVAMDLLSQIFLRDPSQRKSIINDILSSLDRLGKQNARQFKLADGGSIQVVSALIMGLIQASATKLDDRKGNRSKLMQSVEGDSAEEDGDDPMSKGNSHTDTSTIKSEEHAAAQHSVAVSELRSFSEPLVKTAIANASYVVNFIVDRASKSTKSGETPYRNLFDQFIEDFTTCLDLPEWPAAELLLRVLAGVMIKLSENDKTAAPVKNMALDALGAMGASISKLRSHLRKSSTSLEAAEQNELGVFLADLASSSLESRLGREAVITWSGPYRVALEYLEDRRSEDPHIGSAVSLLMAEWAEQIFTSYDDCKDDDDGRDQELGKLAYRLRMMIQDRRWLSREYTFSAVSSSQGRLSYGIALMHTTFCEAFPRILGILLRSMASDQATVRSKSLKSVNQVLETDPTILDADPTTIQLILQCSSDPSPQVRDSALGLIGKCIDLRPALQETTIPTILERFTDAGVGVRKRAMKLAKEIYLRNPKKSVRGAIASNLLHRVQDPDEGVRDIARQVIEEIWIHPFLSGEGSAAYQTALMDHVSLMVHTAKQGSAMAVLDQVFQAIIRPETKTTGETFRVCKTLVASMFEFLENQDSDDPSVPSGRDALQLLMIFAKADGRLFTFEQIRLLKQYILSIRTGGNPSVSRAVLTIYRQVLPQLSSVHSQFLMDIRAELLPSVSKVPRPLLDDVMACLWNISGLLQTSEHLARLILSSLQGVQKIRAMAQKAPLDDHKMRQFDRYSLIVGMAGKHCDLEQHQELFRTGFPKWQGNSVSKLMVDVLIPFASPSQPLEVRKSALDAVGLICQSWPRNYTAANVYTTFQQVFDEKIPALEAMVLRSFKEFLLTEEHRSERAAEAASAEESEGDKQKLTVMGGTSYDDVASGTTQRFLKEITRISLATQDEHAFLAAEVLASINRQGLVHPKETGVTLITLETSTVSKMAELAFSEHRALHTKYEAVLEREYARAIQSAFAYQRDIVGEAHGATTDPFTPKLHFMMEVLKISKSKNRSKFLEKLCNQIEFDPSKLNASEDIPPHVQYSRFIVENLAFFEYMTMGELQSVVSAMEKLVGGIGASIAHAIESEVFQVRMDAEPSSQQVMESGGDQPPPFTIGVDTPRLRQLTAGSMILQALWETRSYLRRLYNMGTSRREPKAKAVAKDLNKAPVKVQGITGDKLWEEINLIMSGLTSQEQMVLQCKSFVELMSVDKEFKVADEDGDLNDEEPMTPSGDEDDLAEDRGRKRKSVSTPRGRKKRARSSSQPRKRGRPRKNAAPDLDAEGESDYGDYFD</sequence>
<feature type="region of interest" description="Disordered" evidence="2">
    <location>
        <begin position="218"/>
        <end position="247"/>
    </location>
</feature>
<dbReference type="PANTHER" id="PTHR21704">
    <property type="entry name" value="NIPPED-B-LIKE PROTEIN DELANGIN SCC2-RELATED"/>
    <property type="match status" value="1"/>
</dbReference>
<dbReference type="PANTHER" id="PTHR21704:SF18">
    <property type="entry name" value="NIPPED-B-LIKE PROTEIN"/>
    <property type="match status" value="1"/>
</dbReference>
<proteinExistence type="inferred from homology"/>
<keyword evidence="5" id="KW-1185">Reference proteome</keyword>
<dbReference type="CDD" id="cd23958">
    <property type="entry name" value="SCC2"/>
    <property type="match status" value="1"/>
</dbReference>
<dbReference type="GO" id="GO:0140588">
    <property type="term" value="P:chromatin looping"/>
    <property type="evidence" value="ECO:0007669"/>
    <property type="project" value="InterPro"/>
</dbReference>
<evidence type="ECO:0000256" key="2">
    <source>
        <dbReference type="SAM" id="MobiDB-lite"/>
    </source>
</evidence>
<comment type="subcellular location">
    <subcellularLocation>
        <location evidence="1">Nucleus</location>
    </subcellularLocation>
</comment>
<protein>
    <recommendedName>
        <fullName evidence="1">Sister chromatid cohesion protein</fullName>
    </recommendedName>
</protein>
<keyword evidence="1" id="KW-0539">Nucleus</keyword>
<dbReference type="Pfam" id="PF12830">
    <property type="entry name" value="Nipped-B_C"/>
    <property type="match status" value="1"/>
</dbReference>
<dbReference type="FunFam" id="1.25.10.10:FF:000494">
    <property type="entry name" value="Sister chromatid cohesion protein"/>
    <property type="match status" value="1"/>
</dbReference>
<dbReference type="InterPro" id="IPR024986">
    <property type="entry name" value="Nipped-B_C"/>
</dbReference>
<feature type="region of interest" description="Disordered" evidence="2">
    <location>
        <begin position="1"/>
        <end position="30"/>
    </location>
</feature>
<evidence type="ECO:0000313" key="4">
    <source>
        <dbReference type="EMBL" id="KAJ9148889.1"/>
    </source>
</evidence>
<gene>
    <name evidence="4" type="ORF">NKR23_g4546</name>
</gene>
<accession>A0AA38VK81</accession>
<comment type="similarity">
    <text evidence="1">Belongs to the SCC2/Nipped-B family.</text>
</comment>
<feature type="region of interest" description="Disordered" evidence="2">
    <location>
        <begin position="626"/>
        <end position="666"/>
    </location>
</feature>
<dbReference type="GO" id="GO:0090694">
    <property type="term" value="C:Scc2-Scc4 cohesin loading complex"/>
    <property type="evidence" value="ECO:0007669"/>
    <property type="project" value="TreeGrafter"/>
</dbReference>
<dbReference type="GO" id="GO:0071169">
    <property type="term" value="P:establishment of protein localization to chromatin"/>
    <property type="evidence" value="ECO:0007669"/>
    <property type="project" value="TreeGrafter"/>
</dbReference>
<dbReference type="GO" id="GO:0061775">
    <property type="term" value="F:cohesin loader activity"/>
    <property type="evidence" value="ECO:0007669"/>
    <property type="project" value="InterPro"/>
</dbReference>
<feature type="compositionally biased region" description="Acidic residues" evidence="2">
    <location>
        <begin position="1824"/>
        <end position="1837"/>
    </location>
</feature>
<keyword evidence="1" id="KW-0131">Cell cycle</keyword>
<feature type="compositionally biased region" description="Acidic residues" evidence="2">
    <location>
        <begin position="1764"/>
        <end position="1784"/>
    </location>
</feature>
<reference evidence="4" key="1">
    <citation type="submission" date="2022-07" db="EMBL/GenBank/DDBJ databases">
        <title>Fungi with potential for degradation of polypropylene.</title>
        <authorList>
            <person name="Gostincar C."/>
        </authorList>
    </citation>
    <scope>NUCLEOTIDE SEQUENCE</scope>
    <source>
        <strain evidence="4">EXF-13308</strain>
    </source>
</reference>
<feature type="region of interest" description="Disordered" evidence="2">
    <location>
        <begin position="1763"/>
        <end position="1837"/>
    </location>
</feature>
<evidence type="ECO:0000256" key="1">
    <source>
        <dbReference type="RuleBase" id="RU364107"/>
    </source>
</evidence>
<feature type="domain" description="Sister chromatid cohesion C-terminal" evidence="3">
    <location>
        <begin position="1432"/>
        <end position="1617"/>
    </location>
</feature>
<feature type="compositionally biased region" description="Basic residues" evidence="2">
    <location>
        <begin position="1789"/>
        <end position="1818"/>
    </location>
</feature>
<dbReference type="SUPFAM" id="SSF48371">
    <property type="entry name" value="ARM repeat"/>
    <property type="match status" value="1"/>
</dbReference>
<dbReference type="EMBL" id="JANBVO010000011">
    <property type="protein sequence ID" value="KAJ9148889.1"/>
    <property type="molecule type" value="Genomic_DNA"/>
</dbReference>
<dbReference type="GO" id="GO:1990414">
    <property type="term" value="P:replication-born double-strand break repair via sister chromatid exchange"/>
    <property type="evidence" value="ECO:0007669"/>
    <property type="project" value="TreeGrafter"/>
</dbReference>
<dbReference type="Pfam" id="PF20168">
    <property type="entry name" value="PDS5"/>
    <property type="match status" value="1"/>
</dbReference>
<dbReference type="InterPro" id="IPR033031">
    <property type="entry name" value="Scc2/Nipped-B"/>
</dbReference>
<feature type="region of interest" description="Disordered" evidence="2">
    <location>
        <begin position="157"/>
        <end position="205"/>
    </location>
</feature>
<feature type="compositionally biased region" description="Polar residues" evidence="2">
    <location>
        <begin position="651"/>
        <end position="661"/>
    </location>
</feature>
<comment type="caution">
    <text evidence="4">The sequence shown here is derived from an EMBL/GenBank/DDBJ whole genome shotgun (WGS) entry which is preliminary data.</text>
</comment>
<dbReference type="GO" id="GO:0003682">
    <property type="term" value="F:chromatin binding"/>
    <property type="evidence" value="ECO:0007669"/>
    <property type="project" value="TreeGrafter"/>
</dbReference>
<feature type="compositionally biased region" description="Polar residues" evidence="2">
    <location>
        <begin position="1"/>
        <end position="12"/>
    </location>
</feature>
<organism evidence="4 5">
    <name type="scientific">Pleurostoma richardsiae</name>
    <dbReference type="NCBI Taxonomy" id="41990"/>
    <lineage>
        <taxon>Eukaryota</taxon>
        <taxon>Fungi</taxon>
        <taxon>Dikarya</taxon>
        <taxon>Ascomycota</taxon>
        <taxon>Pezizomycotina</taxon>
        <taxon>Sordariomycetes</taxon>
        <taxon>Sordariomycetidae</taxon>
        <taxon>Calosphaeriales</taxon>
        <taxon>Pleurostomataceae</taxon>
        <taxon>Pleurostoma</taxon>
    </lineage>
</organism>
<evidence type="ECO:0000259" key="3">
    <source>
        <dbReference type="Pfam" id="PF12830"/>
    </source>
</evidence>
<name>A0AA38VK81_9PEZI</name>